<reference evidence="1 2" key="1">
    <citation type="submission" date="2018-12" db="EMBL/GenBank/DDBJ databases">
        <title>Complete genome sequencing of Tabrizicola sp. K13M18.</title>
        <authorList>
            <person name="Bae J.-W."/>
        </authorList>
    </citation>
    <scope>NUCLEOTIDE SEQUENCE [LARGE SCALE GENOMIC DNA]</scope>
    <source>
        <strain evidence="1 2">K13M18</strain>
    </source>
</reference>
<dbReference type="Proteomes" id="UP000282002">
    <property type="component" value="Chromosome"/>
</dbReference>
<gene>
    <name evidence="1" type="ORF">EI545_08725</name>
</gene>
<sequence length="161" mass="17970">MKLTAKTDIEAPASFVYASLIDHAAWEREVIRRGAEVERPADMPLTGVGAGWRLKVPFRGKVRKLLVRIDALTPDARLVFGIEGQAVEGSSVLELLPMSPRSTRLRLALEVRPKTLAARLFLNTLRLAKGKVQARLEKRVEQLGARIEDQHDRSRGRDGKV</sequence>
<dbReference type="EMBL" id="CP034328">
    <property type="protein sequence ID" value="AZL58917.1"/>
    <property type="molecule type" value="Genomic_DNA"/>
</dbReference>
<dbReference type="InterPro" id="IPR023393">
    <property type="entry name" value="START-like_dom_sf"/>
</dbReference>
<accession>A0A3S8U5Q1</accession>
<proteinExistence type="predicted"/>
<evidence type="ECO:0000313" key="1">
    <source>
        <dbReference type="EMBL" id="AZL58917.1"/>
    </source>
</evidence>
<dbReference type="SUPFAM" id="SSF55961">
    <property type="entry name" value="Bet v1-like"/>
    <property type="match status" value="1"/>
</dbReference>
<dbReference type="RefSeq" id="WP_125325115.1">
    <property type="nucleotide sequence ID" value="NZ_CP034328.1"/>
</dbReference>
<dbReference type="KEGG" id="taw:EI545_08725"/>
<name>A0A3S8U5Q1_9RHOB</name>
<evidence type="ECO:0000313" key="2">
    <source>
        <dbReference type="Proteomes" id="UP000282002"/>
    </source>
</evidence>
<dbReference type="AlphaFoldDB" id="A0A3S8U5Q1"/>
<protein>
    <recommendedName>
        <fullName evidence="3">SRPBCC family protein</fullName>
    </recommendedName>
</protein>
<dbReference type="Gene3D" id="3.30.530.20">
    <property type="match status" value="1"/>
</dbReference>
<evidence type="ECO:0008006" key="3">
    <source>
        <dbReference type="Google" id="ProtNLM"/>
    </source>
</evidence>
<organism evidence="1 2">
    <name type="scientific">Tabrizicola piscis</name>
    <dbReference type="NCBI Taxonomy" id="2494374"/>
    <lineage>
        <taxon>Bacteria</taxon>
        <taxon>Pseudomonadati</taxon>
        <taxon>Pseudomonadota</taxon>
        <taxon>Alphaproteobacteria</taxon>
        <taxon>Rhodobacterales</taxon>
        <taxon>Paracoccaceae</taxon>
        <taxon>Tabrizicola</taxon>
    </lineage>
</organism>
<keyword evidence="2" id="KW-1185">Reference proteome</keyword>
<dbReference type="OrthoDB" id="7860307at2"/>